<name>A0A0D0C6Q6_9AGAR</name>
<protein>
    <submittedName>
        <fullName evidence="1">Uncharacterized protein</fullName>
    </submittedName>
</protein>
<dbReference type="OrthoDB" id="2418900at2759"/>
<dbReference type="Pfam" id="PF18759">
    <property type="entry name" value="Plavaka"/>
    <property type="match status" value="1"/>
</dbReference>
<evidence type="ECO:0000313" key="2">
    <source>
        <dbReference type="Proteomes" id="UP000053593"/>
    </source>
</evidence>
<dbReference type="Proteomes" id="UP000053593">
    <property type="component" value="Unassembled WGS sequence"/>
</dbReference>
<reference evidence="1 2" key="1">
    <citation type="submission" date="2014-04" db="EMBL/GenBank/DDBJ databases">
        <title>Evolutionary Origins and Diversification of the Mycorrhizal Mutualists.</title>
        <authorList>
            <consortium name="DOE Joint Genome Institute"/>
            <consortium name="Mycorrhizal Genomics Consortium"/>
            <person name="Kohler A."/>
            <person name="Kuo A."/>
            <person name="Nagy L.G."/>
            <person name="Floudas D."/>
            <person name="Copeland A."/>
            <person name="Barry K.W."/>
            <person name="Cichocki N."/>
            <person name="Veneault-Fourrey C."/>
            <person name="LaButti K."/>
            <person name="Lindquist E.A."/>
            <person name="Lipzen A."/>
            <person name="Lundell T."/>
            <person name="Morin E."/>
            <person name="Murat C."/>
            <person name="Riley R."/>
            <person name="Ohm R."/>
            <person name="Sun H."/>
            <person name="Tunlid A."/>
            <person name="Henrissat B."/>
            <person name="Grigoriev I.V."/>
            <person name="Hibbett D.S."/>
            <person name="Martin F."/>
        </authorList>
    </citation>
    <scope>NUCLEOTIDE SEQUENCE [LARGE SCALE GENOMIC DNA]</scope>
    <source>
        <strain evidence="1 2">FD-317 M1</strain>
    </source>
</reference>
<evidence type="ECO:0000313" key="1">
    <source>
        <dbReference type="EMBL" id="KIK50408.1"/>
    </source>
</evidence>
<dbReference type="HOGENOM" id="CLU_006344_8_3_1"/>
<dbReference type="EMBL" id="KN834904">
    <property type="protein sequence ID" value="KIK50408.1"/>
    <property type="molecule type" value="Genomic_DNA"/>
</dbReference>
<proteinExistence type="predicted"/>
<gene>
    <name evidence="1" type="ORF">GYMLUDRAFT_182837</name>
</gene>
<keyword evidence="2" id="KW-1185">Reference proteome</keyword>
<accession>A0A0D0C6Q6</accession>
<dbReference type="InterPro" id="IPR041078">
    <property type="entry name" value="Plavaka"/>
</dbReference>
<dbReference type="AlphaFoldDB" id="A0A0D0C6Q6"/>
<organism evidence="1 2">
    <name type="scientific">Collybiopsis luxurians FD-317 M1</name>
    <dbReference type="NCBI Taxonomy" id="944289"/>
    <lineage>
        <taxon>Eukaryota</taxon>
        <taxon>Fungi</taxon>
        <taxon>Dikarya</taxon>
        <taxon>Basidiomycota</taxon>
        <taxon>Agaricomycotina</taxon>
        <taxon>Agaricomycetes</taxon>
        <taxon>Agaricomycetidae</taxon>
        <taxon>Agaricales</taxon>
        <taxon>Marasmiineae</taxon>
        <taxon>Omphalotaceae</taxon>
        <taxon>Collybiopsis</taxon>
        <taxon>Collybiopsis luxurians</taxon>
    </lineage>
</organism>
<sequence>MWTSGFWNAAQEAIPEGGTVAPVIITSDKTQLTQFSRNKAAYPVYLTLGNIPKSLQCKPGTRACVLIAYLSVDKPSKEGLSKTALRLCNYKIFHRSMAVVLQPLKAAGNPGGQGIEMVGGNGAVRRVYPILTAYIADYLEQCLVTCTKYGTCPKCH</sequence>